<evidence type="ECO:0000256" key="1">
    <source>
        <dbReference type="ARBA" id="ARBA00000405"/>
    </source>
</evidence>
<keyword evidence="9 10" id="KW-0624">Polysaccharide degradation</keyword>
<dbReference type="PANTHER" id="PTHR42061">
    <property type="entry name" value="ENDO-CHITOSANASE"/>
    <property type="match status" value="1"/>
</dbReference>
<evidence type="ECO:0000256" key="9">
    <source>
        <dbReference type="ARBA" id="ARBA00023326"/>
    </source>
</evidence>
<evidence type="ECO:0000256" key="7">
    <source>
        <dbReference type="ARBA" id="ARBA00023277"/>
    </source>
</evidence>
<reference evidence="11" key="1">
    <citation type="journal article" date="2020" name="Stud. Mycol.">
        <title>101 Dothideomycetes genomes: a test case for predicting lifestyles and emergence of pathogens.</title>
        <authorList>
            <person name="Haridas S."/>
            <person name="Albert R."/>
            <person name="Binder M."/>
            <person name="Bloem J."/>
            <person name="Labutti K."/>
            <person name="Salamov A."/>
            <person name="Andreopoulos B."/>
            <person name="Baker S."/>
            <person name="Barry K."/>
            <person name="Bills G."/>
            <person name="Bluhm B."/>
            <person name="Cannon C."/>
            <person name="Castanera R."/>
            <person name="Culley D."/>
            <person name="Daum C."/>
            <person name="Ezra D."/>
            <person name="Gonzalez J."/>
            <person name="Henrissat B."/>
            <person name="Kuo A."/>
            <person name="Liang C."/>
            <person name="Lipzen A."/>
            <person name="Lutzoni F."/>
            <person name="Magnuson J."/>
            <person name="Mondo S."/>
            <person name="Nolan M."/>
            <person name="Ohm R."/>
            <person name="Pangilinan J."/>
            <person name="Park H.-J."/>
            <person name="Ramirez L."/>
            <person name="Alfaro M."/>
            <person name="Sun H."/>
            <person name="Tritt A."/>
            <person name="Yoshinaga Y."/>
            <person name="Zwiers L.-H."/>
            <person name="Turgeon B."/>
            <person name="Goodwin S."/>
            <person name="Spatafora J."/>
            <person name="Crous P."/>
            <person name="Grigoriev I."/>
        </authorList>
    </citation>
    <scope>NUCLEOTIDE SEQUENCE</scope>
    <source>
        <strain evidence="11">CBS 125425</strain>
    </source>
</reference>
<evidence type="ECO:0000256" key="8">
    <source>
        <dbReference type="ARBA" id="ARBA00023295"/>
    </source>
</evidence>
<dbReference type="EMBL" id="ML996347">
    <property type="protein sequence ID" value="KAF2727200.1"/>
    <property type="molecule type" value="Genomic_DNA"/>
</dbReference>
<comment type="subcellular location">
    <subcellularLocation>
        <location evidence="2 10">Secreted</location>
    </subcellularLocation>
</comment>
<evidence type="ECO:0000256" key="6">
    <source>
        <dbReference type="ARBA" id="ARBA00022801"/>
    </source>
</evidence>
<comment type="similarity">
    <text evidence="3 10">Belongs to the glycosyl hydrolase 75 family.</text>
</comment>
<evidence type="ECO:0000256" key="3">
    <source>
        <dbReference type="ARBA" id="ARBA00007799"/>
    </source>
</evidence>
<keyword evidence="6 10" id="KW-0378">Hydrolase</keyword>
<keyword evidence="7" id="KW-0119">Carbohydrate metabolism</keyword>
<dbReference type="OrthoDB" id="4756206at2759"/>
<name>A0A9P4UWI5_9PLEO</name>
<feature type="chain" id="PRO_5040547636" description="Endo-chitosanase" evidence="10">
    <location>
        <begin position="18"/>
        <end position="260"/>
    </location>
</feature>
<evidence type="ECO:0000313" key="11">
    <source>
        <dbReference type="EMBL" id="KAF2727200.1"/>
    </source>
</evidence>
<dbReference type="GO" id="GO:0016977">
    <property type="term" value="F:chitosanase activity"/>
    <property type="evidence" value="ECO:0007669"/>
    <property type="project" value="UniProtKB-EC"/>
</dbReference>
<evidence type="ECO:0000256" key="2">
    <source>
        <dbReference type="ARBA" id="ARBA00004613"/>
    </source>
</evidence>
<comment type="catalytic activity">
    <reaction evidence="1 10">
        <text>Endohydrolysis of beta-(1-&gt;4)-linkages between D-glucosamine residues in a partly acetylated chitosan.</text>
        <dbReference type="EC" id="3.2.1.132"/>
    </reaction>
</comment>
<accession>A0A9P4UWI5</accession>
<comment type="function">
    <text evidence="10">Chitosanase catalyzing the endo-type cleavage of chitosan, the deacylated form of chitin. Chitosanase may be crucial in the degradation of the deacetylated portion of chitin in the fungal cell wall.</text>
</comment>
<keyword evidence="5 10" id="KW-0732">Signal</keyword>
<dbReference type="Pfam" id="PF07335">
    <property type="entry name" value="Glyco_hydro_75"/>
    <property type="match status" value="1"/>
</dbReference>
<evidence type="ECO:0000313" key="12">
    <source>
        <dbReference type="Proteomes" id="UP000799444"/>
    </source>
</evidence>
<sequence>MLASQLLVLALASFATARKIPDNLKTFYNAHKKEKTCANKLSIAYNSGQAKSDTVYCKDKASGAVFLKDIKKGGYADMDIDCDGASVQQGACSNDGTGQGITAFQDQVKKFGINDLDSQIHTFVVLGNDNSASEGNGGTPFDPAQSANIKPLSVVAVVCNNQLLYGVWGDVNGGILTGESSVALAQMCFPSEGLDANHGHEGHDVLYLAFEGEEAVVGKAADWKAKSSKEFEKSLAAVGDKLVKKIGGAAGKSRVVRGRL</sequence>
<keyword evidence="12" id="KW-1185">Reference proteome</keyword>
<dbReference type="Proteomes" id="UP000799444">
    <property type="component" value="Unassembled WGS sequence"/>
</dbReference>
<organism evidence="11 12">
    <name type="scientific">Polyplosphaeria fusca</name>
    <dbReference type="NCBI Taxonomy" id="682080"/>
    <lineage>
        <taxon>Eukaryota</taxon>
        <taxon>Fungi</taxon>
        <taxon>Dikarya</taxon>
        <taxon>Ascomycota</taxon>
        <taxon>Pezizomycotina</taxon>
        <taxon>Dothideomycetes</taxon>
        <taxon>Pleosporomycetidae</taxon>
        <taxon>Pleosporales</taxon>
        <taxon>Tetraplosphaeriaceae</taxon>
        <taxon>Polyplosphaeria</taxon>
    </lineage>
</organism>
<dbReference type="EC" id="3.2.1.132" evidence="10"/>
<dbReference type="GO" id="GO:0000272">
    <property type="term" value="P:polysaccharide catabolic process"/>
    <property type="evidence" value="ECO:0007669"/>
    <property type="project" value="UniProtKB-KW"/>
</dbReference>
<gene>
    <name evidence="11" type="ORF">EJ04DRAFT_547354</name>
</gene>
<keyword evidence="4" id="KW-0964">Secreted</keyword>
<evidence type="ECO:0000256" key="5">
    <source>
        <dbReference type="ARBA" id="ARBA00022729"/>
    </source>
</evidence>
<keyword evidence="8 10" id="KW-0326">Glycosidase</keyword>
<dbReference type="GO" id="GO:0005576">
    <property type="term" value="C:extracellular region"/>
    <property type="evidence" value="ECO:0007669"/>
    <property type="project" value="UniProtKB-SubCell"/>
</dbReference>
<evidence type="ECO:0000256" key="4">
    <source>
        <dbReference type="ARBA" id="ARBA00022525"/>
    </source>
</evidence>
<protein>
    <recommendedName>
        <fullName evidence="10">Endo-chitosanase</fullName>
        <ecNumber evidence="10">3.2.1.132</ecNumber>
    </recommendedName>
</protein>
<proteinExistence type="inferred from homology"/>
<dbReference type="AlphaFoldDB" id="A0A9P4UWI5"/>
<feature type="signal peptide" evidence="10">
    <location>
        <begin position="1"/>
        <end position="17"/>
    </location>
</feature>
<dbReference type="InterPro" id="IPR009939">
    <property type="entry name" value="Chitosanase_fungal"/>
</dbReference>
<dbReference type="PANTHER" id="PTHR42061:SF9">
    <property type="entry name" value="ENDO-CHITOSANASE"/>
    <property type="match status" value="1"/>
</dbReference>
<comment type="caution">
    <text evidence="11">The sequence shown here is derived from an EMBL/GenBank/DDBJ whole genome shotgun (WGS) entry which is preliminary data.</text>
</comment>
<evidence type="ECO:0000256" key="10">
    <source>
        <dbReference type="RuleBase" id="RU361208"/>
    </source>
</evidence>